<gene>
    <name evidence="3" type="ORF">GFH30_01220</name>
    <name evidence="2" type="ORF">GHJ48_12865</name>
</gene>
<evidence type="ECO:0000313" key="5">
    <source>
        <dbReference type="Proteomes" id="UP000480556"/>
    </source>
</evidence>
<proteinExistence type="predicted"/>
<keyword evidence="1" id="KW-0175">Coiled coil</keyword>
<dbReference type="RefSeq" id="WP_153370392.1">
    <property type="nucleotide sequence ID" value="NZ_CP045650.1"/>
</dbReference>
<organism evidence="2 5">
    <name type="scientific">Acinetobacter wanghuae</name>
    <dbReference type="NCBI Taxonomy" id="2662362"/>
    <lineage>
        <taxon>Bacteria</taxon>
        <taxon>Pseudomonadati</taxon>
        <taxon>Pseudomonadota</taxon>
        <taxon>Gammaproteobacteria</taxon>
        <taxon>Moraxellales</taxon>
        <taxon>Moraxellaceae</taxon>
        <taxon>Acinetobacter</taxon>
    </lineage>
</organism>
<dbReference type="AlphaFoldDB" id="A0A5Q0P1Z2"/>
<dbReference type="Proteomes" id="UP000327478">
    <property type="component" value="Chromosome"/>
</dbReference>
<feature type="coiled-coil region" evidence="1">
    <location>
        <begin position="30"/>
        <end position="57"/>
    </location>
</feature>
<keyword evidence="4" id="KW-1185">Reference proteome</keyword>
<evidence type="ECO:0000313" key="3">
    <source>
        <dbReference type="EMBL" id="QGA10101.1"/>
    </source>
</evidence>
<sequence>MKKLVWIISILALLWIIKLSYDFYELHTQQLDVTNKIGQLQQENANLNDQVIALKRQMTLVKTASKDGESANHLTTTTLASTADDTALVRQQLDLIEFALQQKQYATALEKLNQLEQSLAHYHLSAALKDSLEAVVVKDRNMLKQFIANELGQINKLKAFMQQLDAEIAVEMQHPYQETIHETRSFWQRLIQVESVKQPSALLMQRSVILKEAQLRLLTAQSALQSGQPLVFAKAIDSVIEVLKQLPDQKTKTWINQLIRIKAIPATPLPMLNTRTLIGE</sequence>
<reference evidence="4 5" key="1">
    <citation type="submission" date="2019-10" db="EMBL/GenBank/DDBJ databases">
        <authorList>
            <person name="Dong K."/>
        </authorList>
    </citation>
    <scope>NUCLEOTIDE SEQUENCE [LARGE SCALE GENOMIC DNA]</scope>
    <source>
        <strain evidence="3">Dk386</strain>
        <strain evidence="4">dk386</strain>
        <strain evidence="5">dk771</strain>
        <strain evidence="2">Dk771</strain>
    </source>
</reference>
<dbReference type="Proteomes" id="UP000480556">
    <property type="component" value="Unassembled WGS sequence"/>
</dbReference>
<name>A0A5Q0P1Z2_9GAMM</name>
<protein>
    <recommendedName>
        <fullName evidence="6">Heme biosynthesis operon protein HemX</fullName>
    </recommendedName>
</protein>
<evidence type="ECO:0000313" key="4">
    <source>
        <dbReference type="Proteomes" id="UP000327478"/>
    </source>
</evidence>
<dbReference type="EMBL" id="WITK01000028">
    <property type="protein sequence ID" value="MQW93273.1"/>
    <property type="molecule type" value="Genomic_DNA"/>
</dbReference>
<evidence type="ECO:0000256" key="1">
    <source>
        <dbReference type="SAM" id="Coils"/>
    </source>
</evidence>
<evidence type="ECO:0000313" key="2">
    <source>
        <dbReference type="EMBL" id="MQW93273.1"/>
    </source>
</evidence>
<accession>A0A5Q0P1Z2</accession>
<evidence type="ECO:0008006" key="6">
    <source>
        <dbReference type="Google" id="ProtNLM"/>
    </source>
</evidence>
<dbReference type="EMBL" id="CP045650">
    <property type="protein sequence ID" value="QGA10101.1"/>
    <property type="molecule type" value="Genomic_DNA"/>
</dbReference>